<evidence type="ECO:0000313" key="2">
    <source>
        <dbReference type="Proteomes" id="UP000759298"/>
    </source>
</evidence>
<dbReference type="RefSeq" id="WP_222823644.1">
    <property type="nucleotide sequence ID" value="NZ_JAHWXP010000001.1"/>
</dbReference>
<organism evidence="1 2">
    <name type="scientific">Alteriqipengyuania abyssalis</name>
    <dbReference type="NCBI Taxonomy" id="2860200"/>
    <lineage>
        <taxon>Bacteria</taxon>
        <taxon>Pseudomonadati</taxon>
        <taxon>Pseudomonadota</taxon>
        <taxon>Alphaproteobacteria</taxon>
        <taxon>Sphingomonadales</taxon>
        <taxon>Erythrobacteraceae</taxon>
        <taxon>Alteriqipengyuania</taxon>
    </lineage>
</organism>
<dbReference type="Proteomes" id="UP000759298">
    <property type="component" value="Unassembled WGS sequence"/>
</dbReference>
<dbReference type="EMBL" id="JAHWXP010000001">
    <property type="protein sequence ID" value="MBY8335897.1"/>
    <property type="molecule type" value="Genomic_DNA"/>
</dbReference>
<name>A0ABS7PA08_9SPHN</name>
<gene>
    <name evidence="1" type="ORF">KYN89_02430</name>
</gene>
<protein>
    <recommendedName>
        <fullName evidence="3">GNAT family N-acetyltransferase</fullName>
    </recommendedName>
</protein>
<proteinExistence type="predicted"/>
<comment type="caution">
    <text evidence="1">The sequence shown here is derived from an EMBL/GenBank/DDBJ whole genome shotgun (WGS) entry which is preliminary data.</text>
</comment>
<evidence type="ECO:0000313" key="1">
    <source>
        <dbReference type="EMBL" id="MBY8335897.1"/>
    </source>
</evidence>
<accession>A0ABS7PA08</accession>
<reference evidence="1 2" key="1">
    <citation type="submission" date="2021-07" db="EMBL/GenBank/DDBJ databases">
        <title>Alteriqipengyuania abyssalis NZ-12B nov, sp.nov isolated from deep sea sponge in pacific ocean.</title>
        <authorList>
            <person name="Tareen S."/>
            <person name="Wink J."/>
        </authorList>
    </citation>
    <scope>NUCLEOTIDE SEQUENCE [LARGE SCALE GENOMIC DNA]</scope>
    <source>
        <strain evidence="1 2">NZ-12B</strain>
    </source>
</reference>
<sequence length="240" mass="25936">MIHRTLDAAHLNAVANDPNVRPTLGGEGEIDLTGLIADPANLALVADGGGFVLTPLAPGHLEVHSMFRPKADAIGAMREAMDWVFTRTDCVSIWSKVPKENRAAKGFARAGSLRVLFEREHETLGATEFCELPLMRWAMNTPELESQGERFHALLEAAKREAGSSLPEHPHDPAHERAVGAALLMFERGQPGKAASFYSLWARAAGYQPIQLLSVAPVTVDVGDAIIGLGRDGMEVLQCR</sequence>
<keyword evidence="2" id="KW-1185">Reference proteome</keyword>
<evidence type="ECO:0008006" key="3">
    <source>
        <dbReference type="Google" id="ProtNLM"/>
    </source>
</evidence>